<proteinExistence type="inferred from homology"/>
<keyword evidence="6" id="KW-0808">Transferase</keyword>
<dbReference type="PANTHER" id="PTHR17490:SF10">
    <property type="entry name" value="THREONYLCARBAMOYL-AMP SYNTHASE"/>
    <property type="match status" value="1"/>
</dbReference>
<dbReference type="Pfam" id="PF01300">
    <property type="entry name" value="Sua5_yciO_yrdC"/>
    <property type="match status" value="1"/>
</dbReference>
<accession>A0ABR1CKT3</accession>
<sequence>MLFALFSELTARIRNMTIEALASLTRVLRITPESFEEIVETAAEVLLRGGVVALPTDTLYGVSTLIEHSDKLYALKRRQREKPLGLFLADPAHIPLWARLTISPQLARQLLPGPVTLILDRLPSLPRSFNPDTENVGVRVPDSLLVRTLCARLGRPLAQTSANVSGSPVNPTRVDDFCDLMGQIDLVLDGGVIGNPSNEETTSTEGSTIVDLTKDNFYRIVREGCALKRTEEILRTAGLRPL</sequence>
<evidence type="ECO:0000256" key="7">
    <source>
        <dbReference type="ARBA" id="ARBA00048366"/>
    </source>
</evidence>
<evidence type="ECO:0000313" key="10">
    <source>
        <dbReference type="Proteomes" id="UP001303046"/>
    </source>
</evidence>
<dbReference type="PROSITE" id="PS51163">
    <property type="entry name" value="YRDC"/>
    <property type="match status" value="1"/>
</dbReference>
<dbReference type="Gene3D" id="3.90.870.10">
    <property type="entry name" value="DHBP synthase"/>
    <property type="match status" value="1"/>
</dbReference>
<evidence type="ECO:0000313" key="9">
    <source>
        <dbReference type="EMBL" id="KAK6738560.1"/>
    </source>
</evidence>
<dbReference type="InterPro" id="IPR050156">
    <property type="entry name" value="TC-AMP_synthase_SUA5"/>
</dbReference>
<dbReference type="Proteomes" id="UP001303046">
    <property type="component" value="Unassembled WGS sequence"/>
</dbReference>
<organism evidence="9 10">
    <name type="scientific">Necator americanus</name>
    <name type="common">Human hookworm</name>
    <dbReference type="NCBI Taxonomy" id="51031"/>
    <lineage>
        <taxon>Eukaryota</taxon>
        <taxon>Metazoa</taxon>
        <taxon>Ecdysozoa</taxon>
        <taxon>Nematoda</taxon>
        <taxon>Chromadorea</taxon>
        <taxon>Rhabditida</taxon>
        <taxon>Rhabditina</taxon>
        <taxon>Rhabditomorpha</taxon>
        <taxon>Strongyloidea</taxon>
        <taxon>Ancylostomatidae</taxon>
        <taxon>Bunostominae</taxon>
        <taxon>Necator</taxon>
    </lineage>
</organism>
<comment type="catalytic activity">
    <reaction evidence="7">
        <text>L-threonine + hydrogencarbonate + ATP = L-threonylcarbamoyladenylate + diphosphate + H2O</text>
        <dbReference type="Rhea" id="RHEA:36407"/>
        <dbReference type="ChEBI" id="CHEBI:15377"/>
        <dbReference type="ChEBI" id="CHEBI:17544"/>
        <dbReference type="ChEBI" id="CHEBI:30616"/>
        <dbReference type="ChEBI" id="CHEBI:33019"/>
        <dbReference type="ChEBI" id="CHEBI:57926"/>
        <dbReference type="ChEBI" id="CHEBI:73682"/>
        <dbReference type="EC" id="2.7.7.87"/>
    </reaction>
</comment>
<evidence type="ECO:0000256" key="3">
    <source>
        <dbReference type="ARBA" id="ARBA00012584"/>
    </source>
</evidence>
<evidence type="ECO:0000256" key="2">
    <source>
        <dbReference type="ARBA" id="ARBA00007663"/>
    </source>
</evidence>
<dbReference type="InterPro" id="IPR017945">
    <property type="entry name" value="DHBP_synth_RibB-like_a/b_dom"/>
</dbReference>
<name>A0ABR1CKT3_NECAM</name>
<gene>
    <name evidence="9" type="primary">Necator_chrII.g8376</name>
    <name evidence="9" type="ORF">RB195_020582</name>
</gene>
<keyword evidence="5" id="KW-0963">Cytoplasm</keyword>
<comment type="caution">
    <text evidence="9">The sequence shown here is derived from an EMBL/GenBank/DDBJ whole genome shotgun (WGS) entry which is preliminary data.</text>
</comment>
<evidence type="ECO:0000256" key="1">
    <source>
        <dbReference type="ARBA" id="ARBA00004496"/>
    </source>
</evidence>
<reference evidence="9 10" key="1">
    <citation type="submission" date="2023-08" db="EMBL/GenBank/DDBJ databases">
        <title>A Necator americanus chromosomal reference genome.</title>
        <authorList>
            <person name="Ilik V."/>
            <person name="Petrzelkova K.J."/>
            <person name="Pardy F."/>
            <person name="Fuh T."/>
            <person name="Niatou-Singa F.S."/>
            <person name="Gouil Q."/>
            <person name="Baker L."/>
            <person name="Ritchie M.E."/>
            <person name="Jex A.R."/>
            <person name="Gazzola D."/>
            <person name="Li H."/>
            <person name="Toshio Fujiwara R."/>
            <person name="Zhan B."/>
            <person name="Aroian R.V."/>
            <person name="Pafco B."/>
            <person name="Schwarz E.M."/>
        </authorList>
    </citation>
    <scope>NUCLEOTIDE SEQUENCE [LARGE SCALE GENOMIC DNA]</scope>
    <source>
        <strain evidence="9 10">Aroian</strain>
        <tissue evidence="9">Whole animal</tissue>
    </source>
</reference>
<protein>
    <recommendedName>
        <fullName evidence="4">Threonylcarbamoyl-AMP synthase</fullName>
        <ecNumber evidence="3">2.7.7.87</ecNumber>
    </recommendedName>
</protein>
<dbReference type="EMBL" id="JAVFWL010000002">
    <property type="protein sequence ID" value="KAK6738560.1"/>
    <property type="molecule type" value="Genomic_DNA"/>
</dbReference>
<dbReference type="SUPFAM" id="SSF55821">
    <property type="entry name" value="YrdC/RibB"/>
    <property type="match status" value="1"/>
</dbReference>
<evidence type="ECO:0000256" key="5">
    <source>
        <dbReference type="ARBA" id="ARBA00022490"/>
    </source>
</evidence>
<evidence type="ECO:0000256" key="6">
    <source>
        <dbReference type="ARBA" id="ARBA00022679"/>
    </source>
</evidence>
<dbReference type="InterPro" id="IPR006070">
    <property type="entry name" value="Sua5-like_dom"/>
</dbReference>
<comment type="similarity">
    <text evidence="2">Belongs to the SUA5 family.</text>
</comment>
<evidence type="ECO:0000259" key="8">
    <source>
        <dbReference type="PROSITE" id="PS51163"/>
    </source>
</evidence>
<feature type="domain" description="YrdC-like" evidence="8">
    <location>
        <begin position="36"/>
        <end position="226"/>
    </location>
</feature>
<keyword evidence="10" id="KW-1185">Reference proteome</keyword>
<evidence type="ECO:0000256" key="4">
    <source>
        <dbReference type="ARBA" id="ARBA00015492"/>
    </source>
</evidence>
<dbReference type="NCBIfam" id="TIGR00057">
    <property type="entry name" value="L-threonylcarbamoyladenylate synthase"/>
    <property type="match status" value="1"/>
</dbReference>
<dbReference type="EC" id="2.7.7.87" evidence="3"/>
<dbReference type="PANTHER" id="PTHR17490">
    <property type="entry name" value="SUA5"/>
    <property type="match status" value="1"/>
</dbReference>
<comment type="subcellular location">
    <subcellularLocation>
        <location evidence="1">Cytoplasm</location>
    </subcellularLocation>
</comment>